<evidence type="ECO:0000313" key="4">
    <source>
        <dbReference type="EMBL" id="KFE56263.1"/>
    </source>
</evidence>
<dbReference type="AlphaFoldDB" id="A0A085VLF0"/>
<dbReference type="PANTHER" id="PTHR44591">
    <property type="entry name" value="STRESS RESPONSE REGULATOR PROTEIN 1"/>
    <property type="match status" value="1"/>
</dbReference>
<gene>
    <name evidence="4" type="ORF">IV02_00030</name>
</gene>
<dbReference type="RefSeq" id="WP_020292619.1">
    <property type="nucleotide sequence ID" value="NZ_JPQT01000010.1"/>
</dbReference>
<dbReference type="InterPro" id="IPR001789">
    <property type="entry name" value="Sig_transdc_resp-reg_receiver"/>
</dbReference>
<dbReference type="PANTHER" id="PTHR44591:SF25">
    <property type="entry name" value="CHEMOTAXIS TWO-COMPONENT RESPONSE REGULATOR"/>
    <property type="match status" value="1"/>
</dbReference>
<dbReference type="GO" id="GO:0000160">
    <property type="term" value="P:phosphorelay signal transduction system"/>
    <property type="evidence" value="ECO:0007669"/>
    <property type="project" value="InterPro"/>
</dbReference>
<dbReference type="InterPro" id="IPR011006">
    <property type="entry name" value="CheY-like_superfamily"/>
</dbReference>
<sequence>MILICVVDDDASVRNGLGNLLKSLGYHTVGFASGEEFLASSASDEAHCVLLDLKMKGMQGLEVLERLKAARKTVAVCCMSAHDDEVTVRRTREAGALGFLHKPFSEEALLESIRQALEKVV</sequence>
<evidence type="ECO:0000313" key="5">
    <source>
        <dbReference type="Proteomes" id="UP000028643"/>
    </source>
</evidence>
<dbReference type="SUPFAM" id="SSF52172">
    <property type="entry name" value="CheY-like"/>
    <property type="match status" value="1"/>
</dbReference>
<dbReference type="PATRIC" id="fig|317.174.peg.9"/>
<dbReference type="Pfam" id="PF00072">
    <property type="entry name" value="Response_reg"/>
    <property type="match status" value="1"/>
</dbReference>
<feature type="domain" description="Response regulatory" evidence="3">
    <location>
        <begin position="3"/>
        <end position="117"/>
    </location>
</feature>
<protein>
    <submittedName>
        <fullName evidence="4">Chemotaxis protein CheY</fullName>
    </submittedName>
</protein>
<keyword evidence="1 2" id="KW-0597">Phosphoprotein</keyword>
<evidence type="ECO:0000256" key="1">
    <source>
        <dbReference type="ARBA" id="ARBA00022553"/>
    </source>
</evidence>
<name>A0A085VLF0_PSESX</name>
<dbReference type="SMART" id="SM00448">
    <property type="entry name" value="REC"/>
    <property type="match status" value="1"/>
</dbReference>
<evidence type="ECO:0000256" key="2">
    <source>
        <dbReference type="PROSITE-ProRule" id="PRU00169"/>
    </source>
</evidence>
<feature type="modified residue" description="4-aspartylphosphate" evidence="2">
    <location>
        <position position="52"/>
    </location>
</feature>
<dbReference type="Gene3D" id="3.40.50.2300">
    <property type="match status" value="1"/>
</dbReference>
<dbReference type="EMBL" id="JPQT01000010">
    <property type="protein sequence ID" value="KFE56263.1"/>
    <property type="molecule type" value="Genomic_DNA"/>
</dbReference>
<dbReference type="Proteomes" id="UP000028643">
    <property type="component" value="Unassembled WGS sequence"/>
</dbReference>
<reference evidence="4 5" key="1">
    <citation type="submission" date="2014-07" db="EMBL/GenBank/DDBJ databases">
        <title>Draft Genome Sequences of Environmental Pseudomonas syringae strains.</title>
        <authorList>
            <person name="Baltrus D.A."/>
            <person name="Berge O."/>
            <person name="Morris C."/>
        </authorList>
    </citation>
    <scope>NUCLEOTIDE SEQUENCE [LARGE SCALE GENOMIC DNA]</scope>
    <source>
        <strain evidence="4 5">CEB003</strain>
    </source>
</reference>
<organism evidence="4 5">
    <name type="scientific">Pseudomonas syringae</name>
    <dbReference type="NCBI Taxonomy" id="317"/>
    <lineage>
        <taxon>Bacteria</taxon>
        <taxon>Pseudomonadati</taxon>
        <taxon>Pseudomonadota</taxon>
        <taxon>Gammaproteobacteria</taxon>
        <taxon>Pseudomonadales</taxon>
        <taxon>Pseudomonadaceae</taxon>
        <taxon>Pseudomonas</taxon>
    </lineage>
</organism>
<dbReference type="PROSITE" id="PS50110">
    <property type="entry name" value="RESPONSE_REGULATORY"/>
    <property type="match status" value="1"/>
</dbReference>
<comment type="caution">
    <text evidence="4">The sequence shown here is derived from an EMBL/GenBank/DDBJ whole genome shotgun (WGS) entry which is preliminary data.</text>
</comment>
<evidence type="ECO:0000259" key="3">
    <source>
        <dbReference type="PROSITE" id="PS50110"/>
    </source>
</evidence>
<accession>A0A085VLF0</accession>
<proteinExistence type="predicted"/>
<dbReference type="InterPro" id="IPR050595">
    <property type="entry name" value="Bact_response_regulator"/>
</dbReference>